<reference evidence="3 4" key="1">
    <citation type="submission" date="2019-03" db="EMBL/GenBank/DDBJ databases">
        <authorList>
            <person name="Gaulin E."/>
            <person name="Dumas B."/>
        </authorList>
    </citation>
    <scope>NUCLEOTIDE SEQUENCE [LARGE SCALE GENOMIC DNA]</scope>
    <source>
        <strain evidence="3">CBS 568.67</strain>
    </source>
</reference>
<keyword evidence="4" id="KW-1185">Reference proteome</keyword>
<feature type="transmembrane region" description="Helical" evidence="1">
    <location>
        <begin position="1601"/>
        <end position="1621"/>
    </location>
</feature>
<feature type="transmembrane region" description="Helical" evidence="1">
    <location>
        <begin position="1488"/>
        <end position="1513"/>
    </location>
</feature>
<accession>A0A485LDT4</accession>
<feature type="transmembrane region" description="Helical" evidence="1">
    <location>
        <begin position="637"/>
        <end position="661"/>
    </location>
</feature>
<evidence type="ECO:0000313" key="3">
    <source>
        <dbReference type="EMBL" id="VFT96634.1"/>
    </source>
</evidence>
<name>A0A485LDT4_9STRA</name>
<sequence>MSKVSPHAEVVPPTPLHTTHPLPCRLETAVGILYAVATAIGTVIYLIILAPNVSNDHLWQNMNTTGVQTFLGDLYNTKVTTGADGRLDLFASSAAIRKDYSLPTTFIDVRPAAARAVLLSRLSPADAIKVMRAVPFSESIQTLSQPCWADFNRSYAMARTARHQVLCAERRLGNAAFYLEALFRNLQPNDLITSTYLAAIQTSVFDYIETTRGGTAWVQAMKVPPCQPMSDEVTLWRAYGLEYFQNSFQNYYLEGTQESITLVNALGMRQSITVSSITATNRPKPTWSSAVAYTGFWNDIDGCEWLQASLIRAAPNNFQLVFNASWESWDFYIWGTFSTNGTAVIRSSLGPLTSFDVFVVPPPPSLLTLVAAFHDQLHASLLINAQTYLILKEPTIDTTPGAWTQPGAVFYGGNPLCPYGIAKPFVQASFGYYDDCGDQIQHTIQLTRDGVLFALMASVIQPKELASVCHLSSQPGLCLQTLIPAMDVLDRVVGFADLSDQRTQATQDVKAINATFVQWATIDGTNLALHQPMVSTNHDPWSFIGWMTMYEWVMGQREVYTFEGDWDIWTLMSRHQEFIPLAANTVQLPQSACRYLWLACTYVSLVFLSVLLLVVVYSATIGNSDIHSYNLLFCNRLVGGAWIGRPFLFLRGIAAILVLATSPVALNNYGGLAKLDFAPRPLLHVFLLAGNVVWVNYVLHDILLPFSKPYTTVYAPLSSLVTWLVVMAIELTIPYNARATIGRNCTILSFSRGLECRNGDIHIGDVNRVGLLAFVVVASVPLAYILARGLVNQKIGPRLKPLDVASFHLTGISETFLNASGRLNHLDIVACILTGLLPCGPFIFDIKTWTMFSIPRICQNIYKFPSATINVQLAASAIARRQLNRNKIGRSLTKLRALGVVGLLYMCGSVVGSFLYFFASQSYFTNDFLWLGFSDTNTQTFLCNWFNSQLQLTNGTSPFRIDNTAFGDFATTNNVTQLNVISSALYPILIQDEANSLTNVVRGLRTMDSCKLPWIATAYCFADFDKVWQMAFSEERQQRCFQNDINNGAVYLETILRNTNWLSLEVCWGSTLDSSIFSAIQNTNTGVEWIKSMVAPNNLSVIGEIKAWQAKGITRFTTMWQNYKSLGITESFLISTYAGLTYPLTLKQSNSSFHISGATAFKMYSPLANYLSYAFANNSVLSGKSLIRTAPAFAFTNLTTQNEMLVDGTLHSPLNVAFSIFSSTIGTFGVIDVNRVPPPRALCDFYRDLRVLILSVISSSDVIQGEFWTVYTQYFLLPQPSAWDPPALMWGGDINCGLNFGGNTTFPLQYFSSNGLCGNYYWDYMKPLTQNIWMAILAMGSNTPPNATRVSLRDTSHQINVYRAISTGLVMINKYMSLKEISQFDTSSKAVKHIIQDILKLELIQYLSVDGDTYFLSRVNIFSPRELDFEFFAWLYLFEWVEGKREVISLHGAMDTMTTLSTTKPLVQQLTDSIEIPLNVGRFFNGCIFYVTSVLFGVGCLVTMYILTNFGYVDGFNVMAFNYVAGQVWIGRPLILLRGLTSIALLSTSQLKLVTPRAALTSYFQSPPRDILTTLLSSSEICWLVYAIVDTFSIVTQEYTSRYSFPSVVVVGVSVAIWSFAAPTTHSVELSRQCTVVAVDFDISCVSGIVRIGDFTRFCGLIGLAWGGGFVTYIVVRVVRKRPPRFPPLSPLLYSAAKTKFEYTTHVNWEHEGVYYLDRASAAMTGILTLTYGELDYIADIKTWRVYELSLPHRSVKSMPPQFRHALPLDSVSKDAYSVHESNISMGL</sequence>
<reference evidence="2" key="2">
    <citation type="submission" date="2019-06" db="EMBL/GenBank/DDBJ databases">
        <title>Genomics analysis of Aphanomyces spp. identifies a new class of oomycete effector associated with host adaptation.</title>
        <authorList>
            <person name="Gaulin E."/>
        </authorList>
    </citation>
    <scope>NUCLEOTIDE SEQUENCE</scope>
    <source>
        <strain evidence="2">CBS 578.67</strain>
    </source>
</reference>
<keyword evidence="1" id="KW-0812">Transmembrane</keyword>
<dbReference type="Proteomes" id="UP000332933">
    <property type="component" value="Unassembled WGS sequence"/>
</dbReference>
<feature type="transmembrane region" description="Helical" evidence="1">
    <location>
        <begin position="29"/>
        <end position="48"/>
    </location>
</feature>
<evidence type="ECO:0000313" key="4">
    <source>
        <dbReference type="Proteomes" id="UP000332933"/>
    </source>
</evidence>
<keyword evidence="1" id="KW-0472">Membrane</keyword>
<feature type="transmembrane region" description="Helical" evidence="1">
    <location>
        <begin position="1655"/>
        <end position="1676"/>
    </location>
</feature>
<evidence type="ECO:0000256" key="1">
    <source>
        <dbReference type="SAM" id="Phobius"/>
    </source>
</evidence>
<feature type="transmembrane region" description="Helical" evidence="1">
    <location>
        <begin position="769"/>
        <end position="791"/>
    </location>
</feature>
<feature type="transmembrane region" description="Helical" evidence="1">
    <location>
        <begin position="595"/>
        <end position="617"/>
    </location>
</feature>
<feature type="transmembrane region" description="Helical" evidence="1">
    <location>
        <begin position="711"/>
        <end position="729"/>
    </location>
</feature>
<evidence type="ECO:0000313" key="2">
    <source>
        <dbReference type="EMBL" id="KAF0688421.1"/>
    </source>
</evidence>
<organism evidence="3 4">
    <name type="scientific">Aphanomyces stellatus</name>
    <dbReference type="NCBI Taxonomy" id="120398"/>
    <lineage>
        <taxon>Eukaryota</taxon>
        <taxon>Sar</taxon>
        <taxon>Stramenopiles</taxon>
        <taxon>Oomycota</taxon>
        <taxon>Saprolegniomycetes</taxon>
        <taxon>Saprolegniales</taxon>
        <taxon>Verrucalvaceae</taxon>
        <taxon>Aphanomyces</taxon>
    </lineage>
</organism>
<dbReference type="EMBL" id="CAADRA010006748">
    <property type="protein sequence ID" value="VFT96634.1"/>
    <property type="molecule type" value="Genomic_DNA"/>
</dbReference>
<protein>
    <submittedName>
        <fullName evidence="3">Aste57867_19937 protein</fullName>
    </submittedName>
</protein>
<dbReference type="EMBL" id="VJMH01006725">
    <property type="protein sequence ID" value="KAF0688421.1"/>
    <property type="molecule type" value="Genomic_DNA"/>
</dbReference>
<feature type="transmembrane region" description="Helical" evidence="1">
    <location>
        <begin position="895"/>
        <end position="919"/>
    </location>
</feature>
<keyword evidence="1" id="KW-1133">Transmembrane helix</keyword>
<feature type="transmembrane region" description="Helical" evidence="1">
    <location>
        <begin position="681"/>
        <end position="699"/>
    </location>
</feature>
<gene>
    <name evidence="3" type="primary">Aste57867_19937</name>
    <name evidence="2" type="ORF">As57867_019871</name>
    <name evidence="3" type="ORF">ASTE57867_19937</name>
</gene>
<proteinExistence type="predicted"/>